<proteinExistence type="predicted"/>
<dbReference type="EMBL" id="JBBPFD010000002">
    <property type="protein sequence ID" value="KAK7939089.1"/>
    <property type="molecule type" value="Genomic_DNA"/>
</dbReference>
<dbReference type="InterPro" id="IPR004244">
    <property type="entry name" value="Transposase_22"/>
</dbReference>
<evidence type="ECO:0000256" key="2">
    <source>
        <dbReference type="SAM" id="MobiDB-lite"/>
    </source>
</evidence>
<dbReference type="AlphaFoldDB" id="A0AAW0Q4N3"/>
<feature type="compositionally biased region" description="Acidic residues" evidence="2">
    <location>
        <begin position="37"/>
        <end position="47"/>
    </location>
</feature>
<comment type="caution">
    <text evidence="3">The sequence shown here is derived from an EMBL/GenBank/DDBJ whole genome shotgun (WGS) entry which is preliminary data.</text>
</comment>
<name>A0AAW0Q4N3_9GOBI</name>
<sequence>MSLDAFFVQSGTTKKKEKGKRGVKVKASSNDTVANTQEDDGEVDPEDVGLLSGQSDESDSVVDRVTANISKMLDDKLSPLNELSEKFDAVMERMDTVEQRVSDLEDAATTSEQRISSLEAQLGKAVERLEAFENQDRRQNVRIVGLKEGIEGASPVEFFQKWIPEILGLQRDLVIDKARHSGPFGAQGPRTVLVRLHYYTDAQRILQAARAKGTINITTGKVSFYQDFTAAVAKRRQESANARRALRDAGIKYSFLFPATIKIFNPDGSSLFLKTAEEAKDYVKKLPRAKEGQA</sequence>
<evidence type="ECO:0000256" key="1">
    <source>
        <dbReference type="SAM" id="Coils"/>
    </source>
</evidence>
<reference evidence="4" key="1">
    <citation type="submission" date="2024-04" db="EMBL/GenBank/DDBJ databases">
        <title>Salinicola lusitanus LLJ914,a marine bacterium isolated from the Okinawa Trough.</title>
        <authorList>
            <person name="Li J."/>
        </authorList>
    </citation>
    <scope>NUCLEOTIDE SEQUENCE [LARGE SCALE GENOMIC DNA]</scope>
</reference>
<protein>
    <recommendedName>
        <fullName evidence="5">L1 transposable element RRM domain-containing protein</fullName>
    </recommendedName>
</protein>
<feature type="compositionally biased region" description="Polar residues" evidence="2">
    <location>
        <begin position="27"/>
        <end position="36"/>
    </location>
</feature>
<evidence type="ECO:0008006" key="5">
    <source>
        <dbReference type="Google" id="ProtNLM"/>
    </source>
</evidence>
<keyword evidence="1" id="KW-0175">Coiled coil</keyword>
<feature type="coiled-coil region" evidence="1">
    <location>
        <begin position="80"/>
        <end position="135"/>
    </location>
</feature>
<gene>
    <name evidence="3" type="ORF">WMY93_002415</name>
</gene>
<dbReference type="Gene3D" id="1.20.5.170">
    <property type="match status" value="1"/>
</dbReference>
<organism evidence="3 4">
    <name type="scientific">Mugilogobius chulae</name>
    <name type="common">yellowstripe goby</name>
    <dbReference type="NCBI Taxonomy" id="88201"/>
    <lineage>
        <taxon>Eukaryota</taxon>
        <taxon>Metazoa</taxon>
        <taxon>Chordata</taxon>
        <taxon>Craniata</taxon>
        <taxon>Vertebrata</taxon>
        <taxon>Euteleostomi</taxon>
        <taxon>Actinopterygii</taxon>
        <taxon>Neopterygii</taxon>
        <taxon>Teleostei</taxon>
        <taxon>Neoteleostei</taxon>
        <taxon>Acanthomorphata</taxon>
        <taxon>Gobiaria</taxon>
        <taxon>Gobiiformes</taxon>
        <taxon>Gobioidei</taxon>
        <taxon>Gobiidae</taxon>
        <taxon>Gobionellinae</taxon>
        <taxon>Mugilogobius</taxon>
    </lineage>
</organism>
<accession>A0AAW0Q4N3</accession>
<keyword evidence="4" id="KW-1185">Reference proteome</keyword>
<feature type="compositionally biased region" description="Basic residues" evidence="2">
    <location>
        <begin position="13"/>
        <end position="24"/>
    </location>
</feature>
<dbReference type="SUPFAM" id="SSF57997">
    <property type="entry name" value="Tropomyosin"/>
    <property type="match status" value="1"/>
</dbReference>
<dbReference type="Gene3D" id="3.30.70.1820">
    <property type="entry name" value="L1 transposable element, RRM domain"/>
    <property type="match status" value="1"/>
</dbReference>
<evidence type="ECO:0000313" key="4">
    <source>
        <dbReference type="Proteomes" id="UP001460270"/>
    </source>
</evidence>
<feature type="region of interest" description="Disordered" evidence="2">
    <location>
        <begin position="1"/>
        <end position="59"/>
    </location>
</feature>
<evidence type="ECO:0000313" key="3">
    <source>
        <dbReference type="EMBL" id="KAK7939089.1"/>
    </source>
</evidence>
<dbReference type="PANTHER" id="PTHR11505">
    <property type="entry name" value="L1 TRANSPOSABLE ELEMENT-RELATED"/>
    <property type="match status" value="1"/>
</dbReference>
<dbReference type="Proteomes" id="UP001460270">
    <property type="component" value="Unassembled WGS sequence"/>
</dbReference>